<reference evidence="1" key="2">
    <citation type="submission" date="2022-09" db="EMBL/GenBank/DDBJ databases">
        <title>Rouxiella aceris sp. nov., isolated from tree sap and emended description of the genus Rhouxiella.</title>
        <authorList>
            <person name="Kim I.S."/>
        </authorList>
    </citation>
    <scope>NUCLEOTIDE SEQUENCE</scope>
    <source>
        <strain evidence="1">SAP-2</strain>
    </source>
</reference>
<dbReference type="RefSeq" id="WP_194978402.1">
    <property type="nucleotide sequence ID" value="NZ_JADMKS010000006.1"/>
</dbReference>
<gene>
    <name evidence="1" type="ORF">ITX54_16370</name>
</gene>
<organism evidence="1 2">
    <name type="scientific">Rouxiella silvae</name>
    <dbReference type="NCBI Taxonomy" id="1646373"/>
    <lineage>
        <taxon>Bacteria</taxon>
        <taxon>Pseudomonadati</taxon>
        <taxon>Pseudomonadota</taxon>
        <taxon>Gammaproteobacteria</taxon>
        <taxon>Enterobacterales</taxon>
        <taxon>Yersiniaceae</taxon>
        <taxon>Rouxiella</taxon>
    </lineage>
</organism>
<evidence type="ECO:0000313" key="2">
    <source>
        <dbReference type="Proteomes" id="UP000705283"/>
    </source>
</evidence>
<sequence length="443" mass="49856">MDKTTGKQPLAAQARALSKAGDWEQATLALRQLISEVTDVATLSLTINRDQYSLNSLNGTVELDDGRALFFKYHNEEGEDKTIEEYYNAELLRDSGFRVDVPLYACGEPGRQILLYQQRFDRRMADVCREIELNHDWVAMLPVVEAQRRADQEIWTATLPTLHESTLNQVSAEPIHQLFYHRLISEGLTPGFGGRVASFYVDKAFQLGEERLSWQSLSNLRWVINGVPYAHSLRQLFAEAAARLSPIALSHHGTLTAHGDAHNANVWYETSGERPQLVSFDPAFAGRHIPALLAEIKATFHNIFAHPLWLYEPARSAELYQVNVLRRGDTLYVDHNWQLTPLRAAFLDAKGKLYWQPLLDSLQRHGLLPANWQRLFRLAMFCCPTLVLNLRVDGGSGHTPDSSALGFAMAMMLGSEPLDNASDNFTDWLNGLTPTAPVPHEEA</sequence>
<reference evidence="1" key="1">
    <citation type="submission" date="2020-11" db="EMBL/GenBank/DDBJ databases">
        <authorList>
            <person name="Lee S.D."/>
        </authorList>
    </citation>
    <scope>NUCLEOTIDE SEQUENCE</scope>
    <source>
        <strain evidence="1">SAP-2</strain>
    </source>
</reference>
<proteinExistence type="predicted"/>
<protein>
    <submittedName>
        <fullName evidence="1">Uncharacterized protein</fullName>
    </submittedName>
</protein>
<evidence type="ECO:0000313" key="1">
    <source>
        <dbReference type="EMBL" id="MBF6638241.1"/>
    </source>
</evidence>
<dbReference type="EMBL" id="JADMKS010000006">
    <property type="protein sequence ID" value="MBF6638241.1"/>
    <property type="molecule type" value="Genomic_DNA"/>
</dbReference>
<accession>A0AA40X3Y0</accession>
<dbReference type="AlphaFoldDB" id="A0AA40X3Y0"/>
<comment type="caution">
    <text evidence="1">The sequence shown here is derived from an EMBL/GenBank/DDBJ whole genome shotgun (WGS) entry which is preliminary data.</text>
</comment>
<name>A0AA40X3Y0_9GAMM</name>
<dbReference type="Proteomes" id="UP000705283">
    <property type="component" value="Unassembled WGS sequence"/>
</dbReference>